<comment type="caution">
    <text evidence="2">The sequence shown here is derived from an EMBL/GenBank/DDBJ whole genome shotgun (WGS) entry which is preliminary data.</text>
</comment>
<evidence type="ECO:0000256" key="1">
    <source>
        <dbReference type="SAM" id="Phobius"/>
    </source>
</evidence>
<dbReference type="RefSeq" id="WP_273937135.1">
    <property type="nucleotide sequence ID" value="NZ_CP097263.1"/>
</dbReference>
<dbReference type="EMBL" id="JBHLUD010000013">
    <property type="protein sequence ID" value="MFC0546897.1"/>
    <property type="molecule type" value="Genomic_DNA"/>
</dbReference>
<dbReference type="Proteomes" id="UP001589810">
    <property type="component" value="Unassembled WGS sequence"/>
</dbReference>
<sequence length="154" mass="16442">MNMYPDSIEQAMEAAEVFTRVADARLAGHHDAAADTLNAFMRHDCDTDKHECEAAAWRLCYLVTSGAMVTADALRCQNHPQPGGFWGLVPLMGTVDDAPPCDLAAMRVLTAELNHDHAAVVDVMNAFCAEHGIVGVVGLLAAMFGIYSATVIAP</sequence>
<organism evidence="2 3">
    <name type="scientific">Kutzneria chonburiensis</name>
    <dbReference type="NCBI Taxonomy" id="1483604"/>
    <lineage>
        <taxon>Bacteria</taxon>
        <taxon>Bacillati</taxon>
        <taxon>Actinomycetota</taxon>
        <taxon>Actinomycetes</taxon>
        <taxon>Pseudonocardiales</taxon>
        <taxon>Pseudonocardiaceae</taxon>
        <taxon>Kutzneria</taxon>
    </lineage>
</organism>
<proteinExistence type="predicted"/>
<reference evidence="2 3" key="1">
    <citation type="submission" date="2024-09" db="EMBL/GenBank/DDBJ databases">
        <authorList>
            <person name="Sun Q."/>
            <person name="Mori K."/>
        </authorList>
    </citation>
    <scope>NUCLEOTIDE SEQUENCE [LARGE SCALE GENOMIC DNA]</scope>
    <source>
        <strain evidence="2 3">TBRC 1432</strain>
    </source>
</reference>
<accession>A0ABV6N3N0</accession>
<gene>
    <name evidence="2" type="ORF">ACFFH7_35680</name>
</gene>
<evidence type="ECO:0000313" key="2">
    <source>
        <dbReference type="EMBL" id="MFC0546897.1"/>
    </source>
</evidence>
<keyword evidence="1" id="KW-0812">Transmembrane</keyword>
<feature type="transmembrane region" description="Helical" evidence="1">
    <location>
        <begin position="132"/>
        <end position="153"/>
    </location>
</feature>
<evidence type="ECO:0000313" key="3">
    <source>
        <dbReference type="Proteomes" id="UP001589810"/>
    </source>
</evidence>
<keyword evidence="1" id="KW-0472">Membrane</keyword>
<name>A0ABV6N3N0_9PSEU</name>
<keyword evidence="1" id="KW-1133">Transmembrane helix</keyword>
<keyword evidence="3" id="KW-1185">Reference proteome</keyword>
<protein>
    <submittedName>
        <fullName evidence="2">Uncharacterized protein</fullName>
    </submittedName>
</protein>